<dbReference type="Gene3D" id="3.40.350.10">
    <property type="entry name" value="Creatinase/prolidase N-terminal domain"/>
    <property type="match status" value="1"/>
</dbReference>
<dbReference type="Proteomes" id="UP001321047">
    <property type="component" value="Unassembled WGS sequence"/>
</dbReference>
<evidence type="ECO:0000313" key="7">
    <source>
        <dbReference type="Proteomes" id="UP001321047"/>
    </source>
</evidence>
<feature type="domain" description="Creatinase N-terminal" evidence="5">
    <location>
        <begin position="8"/>
        <end position="145"/>
    </location>
</feature>
<gene>
    <name evidence="6" type="ORF">OB919_02055</name>
</gene>
<dbReference type="PROSITE" id="PS00491">
    <property type="entry name" value="PROLINE_PEPTIDASE"/>
    <property type="match status" value="1"/>
</dbReference>
<dbReference type="InterPro" id="IPR036005">
    <property type="entry name" value="Creatinase/aminopeptidase-like"/>
</dbReference>
<keyword evidence="7" id="KW-1185">Reference proteome</keyword>
<evidence type="ECO:0000259" key="5">
    <source>
        <dbReference type="Pfam" id="PF01321"/>
    </source>
</evidence>
<dbReference type="SUPFAM" id="SSF53092">
    <property type="entry name" value="Creatinase/prolidase N-terminal domain"/>
    <property type="match status" value="1"/>
</dbReference>
<dbReference type="AlphaFoldDB" id="A0AAP2Z558"/>
<dbReference type="GO" id="GO:0016787">
    <property type="term" value="F:hydrolase activity"/>
    <property type="evidence" value="ECO:0007669"/>
    <property type="project" value="UniProtKB-KW"/>
</dbReference>
<dbReference type="InterPro" id="IPR029149">
    <property type="entry name" value="Creatin/AminoP/Spt16_N"/>
</dbReference>
<dbReference type="InterPro" id="IPR050659">
    <property type="entry name" value="Peptidase_M24B"/>
</dbReference>
<dbReference type="Pfam" id="PF01321">
    <property type="entry name" value="Creatinase_N"/>
    <property type="match status" value="1"/>
</dbReference>
<evidence type="ECO:0000259" key="4">
    <source>
        <dbReference type="Pfam" id="PF00557"/>
    </source>
</evidence>
<evidence type="ECO:0000256" key="2">
    <source>
        <dbReference type="ARBA" id="ARBA00022801"/>
    </source>
</evidence>
<dbReference type="InterPro" id="IPR000994">
    <property type="entry name" value="Pept_M24"/>
</dbReference>
<dbReference type="InterPro" id="IPR001131">
    <property type="entry name" value="Peptidase_M24B_aminopep-P_CS"/>
</dbReference>
<dbReference type="SUPFAM" id="SSF55920">
    <property type="entry name" value="Creatinase/aminopeptidase"/>
    <property type="match status" value="1"/>
</dbReference>
<dbReference type="Pfam" id="PF00557">
    <property type="entry name" value="Peptidase_M24"/>
    <property type="match status" value="1"/>
</dbReference>
<keyword evidence="2" id="KW-0378">Hydrolase</keyword>
<dbReference type="RefSeq" id="WP_342805875.1">
    <property type="nucleotide sequence ID" value="NZ_JAOPJZ010000001.1"/>
</dbReference>
<protein>
    <submittedName>
        <fullName evidence="6">Xaa-Pro peptidase family protein</fullName>
    </submittedName>
</protein>
<name>A0AAP2Z558_9EURY</name>
<reference evidence="6 7" key="1">
    <citation type="submission" date="2022-09" db="EMBL/GenBank/DDBJ databases">
        <title>Enrichment on poylsaccharides allowed isolation of novel metabolic and taxonomic groups of Haloarchaea.</title>
        <authorList>
            <person name="Sorokin D.Y."/>
            <person name="Elcheninov A.G."/>
            <person name="Khizhniak T.V."/>
            <person name="Kolganova T.V."/>
            <person name="Kublanov I.V."/>
        </authorList>
    </citation>
    <scope>NUCLEOTIDE SEQUENCE [LARGE SCALE GENOMIC DNA]</scope>
    <source>
        <strain evidence="6 7">AArc-curdl1</strain>
    </source>
</reference>
<proteinExistence type="inferred from homology"/>
<evidence type="ECO:0000313" key="6">
    <source>
        <dbReference type="EMBL" id="MCU4750772.1"/>
    </source>
</evidence>
<evidence type="ECO:0000256" key="1">
    <source>
        <dbReference type="ARBA" id="ARBA00022723"/>
    </source>
</evidence>
<comment type="caution">
    <text evidence="6">The sequence shown here is derived from an EMBL/GenBank/DDBJ whole genome shotgun (WGS) entry which is preliminary data.</text>
</comment>
<evidence type="ECO:0000256" key="3">
    <source>
        <dbReference type="RuleBase" id="RU000590"/>
    </source>
</evidence>
<dbReference type="PANTHER" id="PTHR46112">
    <property type="entry name" value="AMINOPEPTIDASE"/>
    <property type="match status" value="1"/>
</dbReference>
<organism evidence="6 7">
    <name type="scientific">Natronosalvus hydrolyticus</name>
    <dbReference type="NCBI Taxonomy" id="2979988"/>
    <lineage>
        <taxon>Archaea</taxon>
        <taxon>Methanobacteriati</taxon>
        <taxon>Methanobacteriota</taxon>
        <taxon>Stenosarchaea group</taxon>
        <taxon>Halobacteria</taxon>
        <taxon>Halobacteriales</taxon>
        <taxon>Natrialbaceae</taxon>
        <taxon>Natronosalvus</taxon>
    </lineage>
</organism>
<comment type="similarity">
    <text evidence="3">Belongs to the peptidase M24B family.</text>
</comment>
<dbReference type="EMBL" id="JAOPJZ010000001">
    <property type="protein sequence ID" value="MCU4750772.1"/>
    <property type="molecule type" value="Genomic_DNA"/>
</dbReference>
<feature type="domain" description="Peptidase M24" evidence="4">
    <location>
        <begin position="154"/>
        <end position="377"/>
    </location>
</feature>
<dbReference type="PANTHER" id="PTHR46112:SF2">
    <property type="entry name" value="XAA-PRO AMINOPEPTIDASE P-RELATED"/>
    <property type="match status" value="1"/>
</dbReference>
<sequence length="399" mass="43153">MDIDLSPLADYLAEDDLDGYLIDDDSSDADQRYISGFSAPDAYQTLVTPDGAVHLLVSGLEYGRAVKDADADTVTRTADYDAQALATEHGRYEGGLRVTSRFLADHGVESIAVPRNFPTGTADGLREHGLEVTVESEDIVSDIRAVKHDAEIEHIHTAQRANQQAMAVAETMIATADIDADGTLVYEGEPLTSERVTQEIEITLLRHGCSLDETIVACGEHGADPHDRGSGPLEANELIVIDIFPQDKETKYNGDMTRTFCRGEPTDEMVRRYERTYEAFEAALETVEAGVTGKAVHDAVCDVYEDAGYATLRSDPSTDTGFIHSTGHGIGLDVHEAPSVSPVGDELEAGHVITIEPGLYDPAVGGVRIEDLVVVTEDAYENLTDYPIALEPSARVETE</sequence>
<dbReference type="InterPro" id="IPR000587">
    <property type="entry name" value="Creatinase_N"/>
</dbReference>
<dbReference type="GO" id="GO:0046872">
    <property type="term" value="F:metal ion binding"/>
    <property type="evidence" value="ECO:0007669"/>
    <property type="project" value="UniProtKB-KW"/>
</dbReference>
<accession>A0AAP2Z558</accession>
<keyword evidence="1 3" id="KW-0479">Metal-binding</keyword>
<dbReference type="Gene3D" id="3.90.230.10">
    <property type="entry name" value="Creatinase/methionine aminopeptidase superfamily"/>
    <property type="match status" value="1"/>
</dbReference>